<name>A8MF09_ALKOO</name>
<dbReference type="GO" id="GO:0016020">
    <property type="term" value="C:membrane"/>
    <property type="evidence" value="ECO:0007669"/>
    <property type="project" value="UniProtKB-SubCell"/>
</dbReference>
<feature type="transmembrane region" description="Helical" evidence="1">
    <location>
        <begin position="88"/>
        <end position="105"/>
    </location>
</feature>
<proteinExistence type="predicted"/>
<dbReference type="EMBL" id="CP000853">
    <property type="protein sequence ID" value="ABW18488.1"/>
    <property type="molecule type" value="Genomic_DNA"/>
</dbReference>
<feature type="transmembrane region" description="Helical" evidence="1">
    <location>
        <begin position="7"/>
        <end position="25"/>
    </location>
</feature>
<feature type="transmembrane region" description="Helical" evidence="1">
    <location>
        <begin position="140"/>
        <end position="163"/>
    </location>
</feature>
<evidence type="ECO:0000313" key="2">
    <source>
        <dbReference type="EMBL" id="ABW18488.1"/>
    </source>
</evidence>
<evidence type="ECO:0000256" key="1">
    <source>
        <dbReference type="SAM" id="Phobius"/>
    </source>
</evidence>
<sequence>MKHKKRVLKIALAIIFVFYCLFIYRDMHHTSGFFPTYILKYISILFCFFITLMIGKDSIHKRDRTLLQFGMLCTVFADFFFLILNHYIVGIGFFCLVQIIYYFRYKGRIIPSILFRFLLGFLLIIGIHLLLNLLEVKVEWILTMASFYALCIITSVIESIHVLKVNGYPAINRWLIVLGMVLFLLCDINVALSYLMKSYAIELYGTSATLIWIFYLPSQVFLSLSGYRLNRIK</sequence>
<feature type="transmembrane region" description="Helical" evidence="1">
    <location>
        <begin position="66"/>
        <end position="82"/>
    </location>
</feature>
<keyword evidence="1" id="KW-1133">Transmembrane helix</keyword>
<reference evidence="3" key="1">
    <citation type="submission" date="2007-10" db="EMBL/GenBank/DDBJ databases">
        <title>Complete genome of Alkaliphilus oremlandii OhILAs.</title>
        <authorList>
            <person name="Copeland A."/>
            <person name="Lucas S."/>
            <person name="Lapidus A."/>
            <person name="Barry K."/>
            <person name="Detter J.C."/>
            <person name="Glavina del Rio T."/>
            <person name="Hammon N."/>
            <person name="Israni S."/>
            <person name="Dalin E."/>
            <person name="Tice H."/>
            <person name="Pitluck S."/>
            <person name="Chain P."/>
            <person name="Malfatti S."/>
            <person name="Shin M."/>
            <person name="Vergez L."/>
            <person name="Schmutz J."/>
            <person name="Larimer F."/>
            <person name="Land M."/>
            <person name="Hauser L."/>
            <person name="Kyrpides N."/>
            <person name="Mikhailova N."/>
            <person name="Stolz J.F."/>
            <person name="Dawson A."/>
            <person name="Fisher E."/>
            <person name="Crable B."/>
            <person name="Perera E."/>
            <person name="Lisak J."/>
            <person name="Ranganathan M."/>
            <person name="Basu P."/>
            <person name="Richardson P."/>
        </authorList>
    </citation>
    <scope>NUCLEOTIDE SEQUENCE [LARGE SCALE GENOMIC DNA]</scope>
    <source>
        <strain evidence="3">OhILAs</strain>
    </source>
</reference>
<feature type="transmembrane region" description="Helical" evidence="1">
    <location>
        <begin position="175"/>
        <end position="196"/>
    </location>
</feature>
<dbReference type="eggNOG" id="ENOG5033CA3">
    <property type="taxonomic scope" value="Bacteria"/>
</dbReference>
<keyword evidence="3" id="KW-1185">Reference proteome</keyword>
<accession>A8MF09</accession>
<gene>
    <name evidence="2" type="ordered locus">Clos_0941</name>
</gene>
<protein>
    <submittedName>
        <fullName evidence="2">Membrane protein</fullName>
    </submittedName>
</protein>
<feature type="transmembrane region" description="Helical" evidence="1">
    <location>
        <begin position="117"/>
        <end position="134"/>
    </location>
</feature>
<dbReference type="STRING" id="350688.Clos_0941"/>
<dbReference type="Proteomes" id="UP000000269">
    <property type="component" value="Chromosome"/>
</dbReference>
<dbReference type="RefSeq" id="WP_012158800.1">
    <property type="nucleotide sequence ID" value="NC_009922.1"/>
</dbReference>
<keyword evidence="1" id="KW-0812">Transmembrane</keyword>
<feature type="transmembrane region" description="Helical" evidence="1">
    <location>
        <begin position="37"/>
        <end position="54"/>
    </location>
</feature>
<feature type="transmembrane region" description="Helical" evidence="1">
    <location>
        <begin position="208"/>
        <end position="227"/>
    </location>
</feature>
<keyword evidence="1" id="KW-0472">Membrane</keyword>
<dbReference type="HOGENOM" id="CLU_091628_0_0_9"/>
<dbReference type="AlphaFoldDB" id="A8MF09"/>
<dbReference type="OrthoDB" id="1707404at2"/>
<organism evidence="2 3">
    <name type="scientific">Alkaliphilus oremlandii (strain OhILAs)</name>
    <name type="common">Clostridium oremlandii (strain OhILAs)</name>
    <dbReference type="NCBI Taxonomy" id="350688"/>
    <lineage>
        <taxon>Bacteria</taxon>
        <taxon>Bacillati</taxon>
        <taxon>Bacillota</taxon>
        <taxon>Clostridia</taxon>
        <taxon>Peptostreptococcales</taxon>
        <taxon>Natronincolaceae</taxon>
        <taxon>Alkaliphilus</taxon>
    </lineage>
</organism>
<evidence type="ECO:0000313" key="3">
    <source>
        <dbReference type="Proteomes" id="UP000000269"/>
    </source>
</evidence>
<dbReference type="KEGG" id="aoe:Clos_0941"/>